<proteinExistence type="predicted"/>
<accession>A0A8X7RKN9</accession>
<gene>
    <name evidence="1" type="ORF">Bca52824_048184</name>
</gene>
<comment type="caution">
    <text evidence="1">The sequence shown here is derived from an EMBL/GenBank/DDBJ whole genome shotgun (WGS) entry which is preliminary data.</text>
</comment>
<reference evidence="1 2" key="1">
    <citation type="submission" date="2020-02" db="EMBL/GenBank/DDBJ databases">
        <authorList>
            <person name="Ma Q."/>
            <person name="Huang Y."/>
            <person name="Song X."/>
            <person name="Pei D."/>
        </authorList>
    </citation>
    <scope>NUCLEOTIDE SEQUENCE [LARGE SCALE GENOMIC DNA]</scope>
    <source>
        <strain evidence="1">Sxm20200214</strain>
        <tissue evidence="1">Leaf</tissue>
    </source>
</reference>
<keyword evidence="2" id="KW-1185">Reference proteome</keyword>
<evidence type="ECO:0000313" key="1">
    <source>
        <dbReference type="EMBL" id="KAG2288580.1"/>
    </source>
</evidence>
<protein>
    <submittedName>
        <fullName evidence="1">Uncharacterized protein</fullName>
    </submittedName>
</protein>
<dbReference type="OrthoDB" id="1087833at2759"/>
<dbReference type="AlphaFoldDB" id="A0A8X7RKN9"/>
<dbReference type="Proteomes" id="UP000886595">
    <property type="component" value="Unassembled WGS sequence"/>
</dbReference>
<evidence type="ECO:0000313" key="2">
    <source>
        <dbReference type="Proteomes" id="UP000886595"/>
    </source>
</evidence>
<dbReference type="EMBL" id="JAAMPC010000010">
    <property type="protein sequence ID" value="KAG2288580.1"/>
    <property type="molecule type" value="Genomic_DNA"/>
</dbReference>
<sequence>MHEPEEFYEFISCTSNHWIRRILIYSNLPYLEQTDINVQQLFSPQIRHEIRAYQAPRKIPRKLSYPLKPSGSTKIKFLTWSQNPINGTSG</sequence>
<name>A0A8X7RKN9_BRACI</name>
<organism evidence="1 2">
    <name type="scientific">Brassica carinata</name>
    <name type="common">Ethiopian mustard</name>
    <name type="synonym">Abyssinian cabbage</name>
    <dbReference type="NCBI Taxonomy" id="52824"/>
    <lineage>
        <taxon>Eukaryota</taxon>
        <taxon>Viridiplantae</taxon>
        <taxon>Streptophyta</taxon>
        <taxon>Embryophyta</taxon>
        <taxon>Tracheophyta</taxon>
        <taxon>Spermatophyta</taxon>
        <taxon>Magnoliopsida</taxon>
        <taxon>eudicotyledons</taxon>
        <taxon>Gunneridae</taxon>
        <taxon>Pentapetalae</taxon>
        <taxon>rosids</taxon>
        <taxon>malvids</taxon>
        <taxon>Brassicales</taxon>
        <taxon>Brassicaceae</taxon>
        <taxon>Brassiceae</taxon>
        <taxon>Brassica</taxon>
    </lineage>
</organism>